<dbReference type="SUPFAM" id="SSF56712">
    <property type="entry name" value="Prokaryotic type I DNA topoisomerase"/>
    <property type="match status" value="1"/>
</dbReference>
<gene>
    <name evidence="11" type="ORF">GRF29_216g822327</name>
</gene>
<keyword evidence="6 7" id="KW-0413">Isomerase</keyword>
<dbReference type="GO" id="GO:0005634">
    <property type="term" value="C:nucleus"/>
    <property type="evidence" value="ECO:0007669"/>
    <property type="project" value="TreeGrafter"/>
</dbReference>
<keyword evidence="5 7" id="KW-0238">DNA-binding</keyword>
<dbReference type="InterPro" id="IPR013824">
    <property type="entry name" value="Topo_IA_cen_sub1"/>
</dbReference>
<keyword evidence="4 7" id="KW-0799">Topoisomerase</keyword>
<dbReference type="Gene3D" id="3.40.50.140">
    <property type="match status" value="1"/>
</dbReference>
<comment type="function">
    <text evidence="7">Introduces a single-strand break via transesterification at a target site in duplex DNA. Releases the supercoiling and torsional tension of DNA introduced during the DNA replication and transcription by transiently cleaving and rejoining one strand of the DNA duplex. The scissile phosphodiester is attacked by the catalytic tyrosine of the enzyme, resulting in the formation of a DNA-(5'-phosphotyrosyl)-enzyme intermediate and the expulsion of a 3'-OH DNA strand.</text>
</comment>
<dbReference type="FunFam" id="3.40.50.140:FF:000005">
    <property type="entry name" value="DNA topoisomerase"/>
    <property type="match status" value="1"/>
</dbReference>
<dbReference type="Pfam" id="PF01131">
    <property type="entry name" value="Topoisom_bac"/>
    <property type="match status" value="1"/>
</dbReference>
<comment type="similarity">
    <text evidence="2 7">Belongs to the type IA topoisomerase family.</text>
</comment>
<dbReference type="SMART" id="SM00437">
    <property type="entry name" value="TOP1Ac"/>
    <property type="match status" value="1"/>
</dbReference>
<dbReference type="Gene3D" id="2.70.20.10">
    <property type="entry name" value="Topoisomerase I, domain 3"/>
    <property type="match status" value="1"/>
</dbReference>
<dbReference type="InterPro" id="IPR000380">
    <property type="entry name" value="Topo_IA"/>
</dbReference>
<dbReference type="PROSITE" id="PS00396">
    <property type="entry name" value="TOPO_IA_1"/>
    <property type="match status" value="1"/>
</dbReference>
<dbReference type="PROSITE" id="PS52039">
    <property type="entry name" value="TOPO_IA_2"/>
    <property type="match status" value="1"/>
</dbReference>
<feature type="domain" description="Toprim" evidence="9">
    <location>
        <begin position="26"/>
        <end position="171"/>
    </location>
</feature>
<evidence type="ECO:0000256" key="5">
    <source>
        <dbReference type="ARBA" id="ARBA00023125"/>
    </source>
</evidence>
<evidence type="ECO:0000313" key="11">
    <source>
        <dbReference type="EMBL" id="KAK3197658.1"/>
    </source>
</evidence>
<dbReference type="InterPro" id="IPR034144">
    <property type="entry name" value="TOPRIM_TopoIII"/>
</dbReference>
<name>A0AAN6LNQ3_9PLEO</name>
<comment type="catalytic activity">
    <reaction evidence="1 7">
        <text>ATP-independent breakage of single-stranded DNA, followed by passage and rejoining.</text>
        <dbReference type="EC" id="5.6.2.1"/>
    </reaction>
</comment>
<evidence type="ECO:0000256" key="4">
    <source>
        <dbReference type="ARBA" id="ARBA00023029"/>
    </source>
</evidence>
<feature type="compositionally biased region" description="Gly residues" evidence="8">
    <location>
        <begin position="577"/>
        <end position="593"/>
    </location>
</feature>
<proteinExistence type="inferred from homology"/>
<dbReference type="SMART" id="SM00493">
    <property type="entry name" value="TOPRIM"/>
    <property type="match status" value="1"/>
</dbReference>
<dbReference type="GO" id="GO:0003677">
    <property type="term" value="F:DNA binding"/>
    <property type="evidence" value="ECO:0007669"/>
    <property type="project" value="UniProtKB-KW"/>
</dbReference>
<dbReference type="GO" id="GO:0006281">
    <property type="term" value="P:DNA repair"/>
    <property type="evidence" value="ECO:0007669"/>
    <property type="project" value="TreeGrafter"/>
</dbReference>
<evidence type="ECO:0000256" key="6">
    <source>
        <dbReference type="ARBA" id="ARBA00023235"/>
    </source>
</evidence>
<dbReference type="EMBL" id="WVTA01000018">
    <property type="protein sequence ID" value="KAK3197658.1"/>
    <property type="molecule type" value="Genomic_DNA"/>
</dbReference>
<dbReference type="GO" id="GO:0006310">
    <property type="term" value="P:DNA recombination"/>
    <property type="evidence" value="ECO:0007669"/>
    <property type="project" value="TreeGrafter"/>
</dbReference>
<dbReference type="InterPro" id="IPR013825">
    <property type="entry name" value="Topo_IA_cen_sub2"/>
</dbReference>
<dbReference type="InterPro" id="IPR023405">
    <property type="entry name" value="Topo_IA_core_domain"/>
</dbReference>
<dbReference type="Gene3D" id="1.10.460.10">
    <property type="entry name" value="Topoisomerase I, domain 2"/>
    <property type="match status" value="1"/>
</dbReference>
<dbReference type="InterPro" id="IPR013497">
    <property type="entry name" value="Topo_IA_cen"/>
</dbReference>
<dbReference type="InterPro" id="IPR006171">
    <property type="entry name" value="TOPRIM_dom"/>
</dbReference>
<dbReference type="Pfam" id="PF01751">
    <property type="entry name" value="Toprim"/>
    <property type="match status" value="1"/>
</dbReference>
<dbReference type="Gene3D" id="1.10.290.10">
    <property type="entry name" value="Topoisomerase I, domain 4"/>
    <property type="match status" value="1"/>
</dbReference>
<protein>
    <recommendedName>
        <fullName evidence="3 7">DNA topoisomerase</fullName>
        <ecNumber evidence="3 7">5.6.2.1</ecNumber>
    </recommendedName>
</protein>
<evidence type="ECO:0000313" key="12">
    <source>
        <dbReference type="Proteomes" id="UP001280581"/>
    </source>
</evidence>
<dbReference type="GO" id="GO:0006265">
    <property type="term" value="P:DNA topological change"/>
    <property type="evidence" value="ECO:0007669"/>
    <property type="project" value="InterPro"/>
</dbReference>
<dbReference type="PROSITE" id="PS50880">
    <property type="entry name" value="TOPRIM"/>
    <property type="match status" value="1"/>
</dbReference>
<keyword evidence="12" id="KW-1185">Reference proteome</keyword>
<dbReference type="EC" id="5.6.2.1" evidence="3 7"/>
<comment type="caution">
    <text evidence="11">The sequence shown here is derived from an EMBL/GenBank/DDBJ whole genome shotgun (WGS) entry which is preliminary data.</text>
</comment>
<reference evidence="11 12" key="1">
    <citation type="submission" date="2021-02" db="EMBL/GenBank/DDBJ databases">
        <title>Genome assembly of Pseudopithomyces chartarum.</title>
        <authorList>
            <person name="Jauregui R."/>
            <person name="Singh J."/>
            <person name="Voisey C."/>
        </authorList>
    </citation>
    <scope>NUCLEOTIDE SEQUENCE [LARGE SCALE GENOMIC DNA]</scope>
    <source>
        <strain evidence="11 12">AGR01</strain>
    </source>
</reference>
<evidence type="ECO:0000259" key="9">
    <source>
        <dbReference type="PROSITE" id="PS50880"/>
    </source>
</evidence>
<organism evidence="11 12">
    <name type="scientific">Pseudopithomyces chartarum</name>
    <dbReference type="NCBI Taxonomy" id="1892770"/>
    <lineage>
        <taxon>Eukaryota</taxon>
        <taxon>Fungi</taxon>
        <taxon>Dikarya</taxon>
        <taxon>Ascomycota</taxon>
        <taxon>Pezizomycotina</taxon>
        <taxon>Dothideomycetes</taxon>
        <taxon>Pleosporomycetidae</taxon>
        <taxon>Pleosporales</taxon>
        <taxon>Massarineae</taxon>
        <taxon>Didymosphaeriaceae</taxon>
        <taxon>Pseudopithomyces</taxon>
    </lineage>
</organism>
<evidence type="ECO:0000256" key="8">
    <source>
        <dbReference type="SAM" id="MobiDB-lite"/>
    </source>
</evidence>
<dbReference type="AlphaFoldDB" id="A0AAN6LNQ3"/>
<evidence type="ECO:0000256" key="2">
    <source>
        <dbReference type="ARBA" id="ARBA00009446"/>
    </source>
</evidence>
<feature type="domain" description="Topo IA-type catalytic" evidence="10">
    <location>
        <begin position="189"/>
        <end position="657"/>
    </location>
</feature>
<dbReference type="GO" id="GO:0031422">
    <property type="term" value="C:RecQ family helicase-topoisomerase III complex"/>
    <property type="evidence" value="ECO:0007669"/>
    <property type="project" value="TreeGrafter"/>
</dbReference>
<dbReference type="CDD" id="cd03362">
    <property type="entry name" value="TOPRIM_TopoIA_TopoIII"/>
    <property type="match status" value="1"/>
</dbReference>
<dbReference type="InterPro" id="IPR013826">
    <property type="entry name" value="Topo_IA_cen_sub3"/>
</dbReference>
<dbReference type="FunFam" id="1.10.290.10:FF:000001">
    <property type="entry name" value="DNA topoisomerase"/>
    <property type="match status" value="1"/>
</dbReference>
<evidence type="ECO:0000256" key="3">
    <source>
        <dbReference type="ARBA" id="ARBA00012891"/>
    </source>
</evidence>
<evidence type="ECO:0000256" key="1">
    <source>
        <dbReference type="ARBA" id="ARBA00000213"/>
    </source>
</evidence>
<dbReference type="GO" id="GO:0003917">
    <property type="term" value="F:DNA topoisomerase type I (single strand cut, ATP-independent) activity"/>
    <property type="evidence" value="ECO:0007669"/>
    <property type="project" value="UniProtKB-EC"/>
</dbReference>
<dbReference type="PANTHER" id="PTHR11390:SF21">
    <property type="entry name" value="DNA TOPOISOMERASE 3-ALPHA"/>
    <property type="match status" value="1"/>
</dbReference>
<sequence length="681" mass="76610">MIRDRLSQTSSTYAPERPAGGAAMARILCVAEKPSIAKAVANHLGGQTRAENVRGIQWVKNYKFDYNFQRWGQSSVTFTCVAGHIQTSEFHERYRKWQSCAPGDLFEAPILIQVAEDKKAVASNIEAQARYHNILFIWTDCDREGEHIGTEIRDIALKVNPSMQVWRARFSNIERAHIIQAARTPIQLDEAQANAVAARIELDLRLGAAFTRMQTLALQPMIPQQGDQKKIISYGSCQFPTLGFVVDRYLRVRNFVPEPFWYIRVGHEKDGINVKFSWKRGHLFDRMTVIIIYERCLLSEHARVTKMQKKPTKKWKPLPLTTVELQKMGSRFLRMTSQEVMKVAEDLYTKGWISYPRTETDQFDRDMDLRRIIQKQEQDNRWGAFAAALTNGGFNQPRNGRNNDKAHPPIHPVNYVNPSQLNDNEKRVYEFVVRRFLACCSEDAVGEATDVEIDYGGEIFHVHGLTVIARNYLDVYPYDKWESSQNLPQYTVGETLEPTEVTMHDGKTTAPGYLTEPELIALMDANGIGTDATMAEHIAKIKDREYVIARLKGGAGNSGAAERGGGRGRGRGRGGRGGRGGAAAQQGGGGTGGVQEFIPTTLGVALIEGYDNVGFETSLSKPFLRKEMEVQMKAICEGRSTRNDVVQQNLEQYRAVFVRTQQQINVLKDAIRRYVGGANQG</sequence>
<feature type="region of interest" description="Disordered" evidence="8">
    <location>
        <begin position="555"/>
        <end position="594"/>
    </location>
</feature>
<dbReference type="InterPro" id="IPR003602">
    <property type="entry name" value="Topo_IA_DNA-bd_dom"/>
</dbReference>
<dbReference type="Proteomes" id="UP001280581">
    <property type="component" value="Unassembled WGS sequence"/>
</dbReference>
<dbReference type="PANTHER" id="PTHR11390">
    <property type="entry name" value="PROKARYOTIC DNA TOPOISOMERASE"/>
    <property type="match status" value="1"/>
</dbReference>
<accession>A0AAN6LNQ3</accession>
<dbReference type="CDD" id="cd00186">
    <property type="entry name" value="TOP1Ac"/>
    <property type="match status" value="1"/>
</dbReference>
<evidence type="ECO:0000256" key="7">
    <source>
        <dbReference type="RuleBase" id="RU362092"/>
    </source>
</evidence>
<evidence type="ECO:0000259" key="10">
    <source>
        <dbReference type="PROSITE" id="PS52039"/>
    </source>
</evidence>
<dbReference type="PRINTS" id="PR00417">
    <property type="entry name" value="PRTPISMRASEI"/>
</dbReference>
<dbReference type="InterPro" id="IPR023406">
    <property type="entry name" value="Topo_IA_AS"/>
</dbReference>
<feature type="compositionally biased region" description="Basic residues" evidence="8">
    <location>
        <begin position="566"/>
        <end position="576"/>
    </location>
</feature>
<dbReference type="InterPro" id="IPR003601">
    <property type="entry name" value="Topo_IA_2"/>
</dbReference>
<dbReference type="SMART" id="SM00436">
    <property type="entry name" value="TOP1Bc"/>
    <property type="match status" value="1"/>
</dbReference>